<dbReference type="Pfam" id="PF00999">
    <property type="entry name" value="Na_H_Exchanger"/>
    <property type="match status" value="1"/>
</dbReference>
<accession>A0A8J2KJU2</accession>
<dbReference type="EMBL" id="CAJVCH010317830">
    <property type="protein sequence ID" value="CAG7786429.1"/>
    <property type="molecule type" value="Genomic_DNA"/>
</dbReference>
<name>A0A8J2KJU2_9HEXA</name>
<keyword evidence="3 6" id="KW-0812">Transmembrane</keyword>
<comment type="similarity">
    <text evidence="2">Belongs to the monovalent cation:proton antiporter 1 (CPA1) transporter (TC 2.A.36) family.</text>
</comment>
<organism evidence="8 9">
    <name type="scientific">Allacma fusca</name>
    <dbReference type="NCBI Taxonomy" id="39272"/>
    <lineage>
        <taxon>Eukaryota</taxon>
        <taxon>Metazoa</taxon>
        <taxon>Ecdysozoa</taxon>
        <taxon>Arthropoda</taxon>
        <taxon>Hexapoda</taxon>
        <taxon>Collembola</taxon>
        <taxon>Symphypleona</taxon>
        <taxon>Sminthuridae</taxon>
        <taxon>Allacma</taxon>
    </lineage>
</organism>
<keyword evidence="9" id="KW-1185">Reference proteome</keyword>
<evidence type="ECO:0000256" key="5">
    <source>
        <dbReference type="ARBA" id="ARBA00023136"/>
    </source>
</evidence>
<feature type="transmembrane region" description="Helical" evidence="6">
    <location>
        <begin position="71"/>
        <end position="93"/>
    </location>
</feature>
<keyword evidence="5 6" id="KW-0472">Membrane</keyword>
<feature type="domain" description="Cation/H+ exchanger transmembrane" evidence="7">
    <location>
        <begin position="16"/>
        <end position="273"/>
    </location>
</feature>
<dbReference type="GO" id="GO:0016020">
    <property type="term" value="C:membrane"/>
    <property type="evidence" value="ECO:0007669"/>
    <property type="project" value="UniProtKB-SubCell"/>
</dbReference>
<keyword evidence="4 6" id="KW-1133">Transmembrane helix</keyword>
<feature type="non-terminal residue" evidence="8">
    <location>
        <position position="1"/>
    </location>
</feature>
<feature type="transmembrane region" description="Helical" evidence="6">
    <location>
        <begin position="231"/>
        <end position="251"/>
    </location>
</feature>
<dbReference type="PANTHER" id="PTHR31102:SF1">
    <property type="entry name" value="CATION_H+ EXCHANGER DOMAIN-CONTAINING PROTEIN"/>
    <property type="match status" value="1"/>
</dbReference>
<gene>
    <name evidence="8" type="ORF">AFUS01_LOCUS24998</name>
</gene>
<proteinExistence type="inferred from homology"/>
<evidence type="ECO:0000256" key="3">
    <source>
        <dbReference type="ARBA" id="ARBA00022692"/>
    </source>
</evidence>
<evidence type="ECO:0000313" key="8">
    <source>
        <dbReference type="EMBL" id="CAG7786429.1"/>
    </source>
</evidence>
<protein>
    <recommendedName>
        <fullName evidence="7">Cation/H+ exchanger transmembrane domain-containing protein</fullName>
    </recommendedName>
</protein>
<dbReference type="OrthoDB" id="423807at2759"/>
<dbReference type="InterPro" id="IPR051843">
    <property type="entry name" value="CPA1_transporter"/>
</dbReference>
<feature type="transmembrane region" description="Helical" evidence="6">
    <location>
        <begin position="6"/>
        <end position="30"/>
    </location>
</feature>
<feature type="transmembrane region" description="Helical" evidence="6">
    <location>
        <begin position="148"/>
        <end position="166"/>
    </location>
</feature>
<feature type="transmembrane region" description="Helical" evidence="6">
    <location>
        <begin position="105"/>
        <end position="128"/>
    </location>
</feature>
<reference evidence="8" key="1">
    <citation type="submission" date="2021-06" db="EMBL/GenBank/DDBJ databases">
        <authorList>
            <person name="Hodson N. C."/>
            <person name="Mongue J. A."/>
            <person name="Jaron S. K."/>
        </authorList>
    </citation>
    <scope>NUCLEOTIDE SEQUENCE</scope>
</reference>
<comment type="caution">
    <text evidence="8">The sequence shown here is derived from an EMBL/GenBank/DDBJ whole genome shotgun (WGS) entry which is preliminary data.</text>
</comment>
<comment type="subcellular location">
    <subcellularLocation>
        <location evidence="1">Membrane</location>
        <topology evidence="1">Multi-pass membrane protein</topology>
    </subcellularLocation>
</comment>
<dbReference type="InterPro" id="IPR006153">
    <property type="entry name" value="Cation/H_exchanger_TM"/>
</dbReference>
<dbReference type="GO" id="GO:1902600">
    <property type="term" value="P:proton transmembrane transport"/>
    <property type="evidence" value="ECO:0007669"/>
    <property type="project" value="InterPro"/>
</dbReference>
<evidence type="ECO:0000259" key="7">
    <source>
        <dbReference type="Pfam" id="PF00999"/>
    </source>
</evidence>
<evidence type="ECO:0000256" key="6">
    <source>
        <dbReference type="SAM" id="Phobius"/>
    </source>
</evidence>
<dbReference type="GO" id="GO:0015297">
    <property type="term" value="F:antiporter activity"/>
    <property type="evidence" value="ECO:0007669"/>
    <property type="project" value="InterPro"/>
</dbReference>
<evidence type="ECO:0000256" key="4">
    <source>
        <dbReference type="ARBA" id="ARBA00022989"/>
    </source>
</evidence>
<evidence type="ECO:0000256" key="2">
    <source>
        <dbReference type="ARBA" id="ARBA00007367"/>
    </source>
</evidence>
<evidence type="ECO:0000256" key="1">
    <source>
        <dbReference type="ARBA" id="ARBA00004141"/>
    </source>
</evidence>
<sequence length="277" mass="29716">MTLFPVIIPLHCLSIQIALAIILTRAGLGLDLPTLWKRKGLVLRLGVCPTVLEAIGVAICSHFILDFPWAWSFMLGFVVAPVSPAVVVPRLLALREQGYGVEKGIPTIIIASASLDNIMAISMFGVSLGFAFSKGSTVMSILQGPLEIIMGLAAGVGWGVGIGLIFNSEHQNNRNSTAIRAIMTFCGGVILILGFRYFDYSGAGALACLSSAVTASTLWRLRKVFSPDPDILCWIFYLLWYVFEPLLFGAIGCQIDLGTLEARVVLLGLICIVVGSV</sequence>
<feature type="transmembrane region" description="Helical" evidence="6">
    <location>
        <begin position="42"/>
        <end position="65"/>
    </location>
</feature>
<dbReference type="PANTHER" id="PTHR31102">
    <property type="match status" value="1"/>
</dbReference>
<feature type="transmembrane region" description="Helical" evidence="6">
    <location>
        <begin position="178"/>
        <end position="195"/>
    </location>
</feature>
<evidence type="ECO:0000313" key="9">
    <source>
        <dbReference type="Proteomes" id="UP000708208"/>
    </source>
</evidence>
<dbReference type="Proteomes" id="UP000708208">
    <property type="component" value="Unassembled WGS sequence"/>
</dbReference>
<dbReference type="AlphaFoldDB" id="A0A8J2KJU2"/>